<feature type="region of interest" description="Disordered" evidence="1">
    <location>
        <begin position="37"/>
        <end position="71"/>
    </location>
</feature>
<protein>
    <submittedName>
        <fullName evidence="3">Uncharacterized protein</fullName>
    </submittedName>
</protein>
<feature type="compositionally biased region" description="Basic and acidic residues" evidence="1">
    <location>
        <begin position="37"/>
        <end position="60"/>
    </location>
</feature>
<gene>
    <name evidence="3" type="ORF">EB796_014829</name>
</gene>
<organism evidence="3 4">
    <name type="scientific">Bugula neritina</name>
    <name type="common">Brown bryozoan</name>
    <name type="synonym">Sertularia neritina</name>
    <dbReference type="NCBI Taxonomy" id="10212"/>
    <lineage>
        <taxon>Eukaryota</taxon>
        <taxon>Metazoa</taxon>
        <taxon>Spiralia</taxon>
        <taxon>Lophotrochozoa</taxon>
        <taxon>Bryozoa</taxon>
        <taxon>Gymnolaemata</taxon>
        <taxon>Cheilostomatida</taxon>
        <taxon>Flustrina</taxon>
        <taxon>Buguloidea</taxon>
        <taxon>Bugulidae</taxon>
        <taxon>Bugula</taxon>
    </lineage>
</organism>
<keyword evidence="2" id="KW-1133">Transmembrane helix</keyword>
<evidence type="ECO:0000313" key="3">
    <source>
        <dbReference type="EMBL" id="KAF6026868.1"/>
    </source>
</evidence>
<reference evidence="3" key="1">
    <citation type="submission" date="2020-06" db="EMBL/GenBank/DDBJ databases">
        <title>Draft genome of Bugula neritina, a colonial animal packing powerful symbionts and potential medicines.</title>
        <authorList>
            <person name="Rayko M."/>
        </authorList>
    </citation>
    <scope>NUCLEOTIDE SEQUENCE [LARGE SCALE GENOMIC DNA]</scope>
    <source>
        <strain evidence="3">Kwan_BN1</strain>
    </source>
</reference>
<evidence type="ECO:0000256" key="2">
    <source>
        <dbReference type="SAM" id="Phobius"/>
    </source>
</evidence>
<comment type="caution">
    <text evidence="3">The sequence shown here is derived from an EMBL/GenBank/DDBJ whole genome shotgun (WGS) entry which is preliminary data.</text>
</comment>
<name>A0A7J7JN81_BUGNE</name>
<dbReference type="EMBL" id="VXIV02002195">
    <property type="protein sequence ID" value="KAF6026868.1"/>
    <property type="molecule type" value="Genomic_DNA"/>
</dbReference>
<keyword evidence="2" id="KW-0812">Transmembrane</keyword>
<evidence type="ECO:0000313" key="4">
    <source>
        <dbReference type="Proteomes" id="UP000593567"/>
    </source>
</evidence>
<sequence>MALLPHYYKLENVIKMNVLRHPTMDLLNRKVGDSSKELQKRNLTEDVDGRHSRMSGDSEAHSTSYSKWDSPPKMSELASGKEVLLITATTSLGSHYCTQVATKSLVYTSHYQVTGRRWVVICIGVSVSCLLLGFAIGYLVRRAHHLEDKKSYASTAAVTAATYTTTTSEPPPPYQRYSEEIFEELFQHLNTSSVKQYIDDYVSAGKTYHAGSTNIETSAHELSNEFCKGLGIALRSTTFSKVLLSRPAANNSANYKVVGPEPFEENVPDNVPDTKKPYVAYTHSGTASNLEGNLISVTR</sequence>
<dbReference type="Proteomes" id="UP000593567">
    <property type="component" value="Unassembled WGS sequence"/>
</dbReference>
<keyword evidence="2" id="KW-0472">Membrane</keyword>
<keyword evidence="4" id="KW-1185">Reference proteome</keyword>
<evidence type="ECO:0000256" key="1">
    <source>
        <dbReference type="SAM" id="MobiDB-lite"/>
    </source>
</evidence>
<dbReference type="AlphaFoldDB" id="A0A7J7JN81"/>
<feature type="transmembrane region" description="Helical" evidence="2">
    <location>
        <begin position="118"/>
        <end position="140"/>
    </location>
</feature>
<accession>A0A7J7JN81</accession>
<proteinExistence type="predicted"/>